<dbReference type="PROSITE" id="PS50930">
    <property type="entry name" value="HTH_LYTTR"/>
    <property type="match status" value="1"/>
</dbReference>
<keyword evidence="1" id="KW-0472">Membrane</keyword>
<dbReference type="PANTHER" id="PTHR35152">
    <property type="entry name" value="DOMAIN SIGNALLING PROTEIN, PUTATIVE (AFU_ORTHOLOGUE AFUA_5G11310)-RELATED"/>
    <property type="match status" value="1"/>
</dbReference>
<name>A0A073IHN2_9RHOB</name>
<evidence type="ECO:0000259" key="3">
    <source>
        <dbReference type="PROSITE" id="PS50930"/>
    </source>
</evidence>
<protein>
    <submittedName>
        <fullName evidence="4">Carbon monoxide dehydrogenase</fullName>
    </submittedName>
</protein>
<feature type="transmembrane region" description="Helical" evidence="1">
    <location>
        <begin position="169"/>
        <end position="192"/>
    </location>
</feature>
<feature type="transmembrane region" description="Helical" evidence="1">
    <location>
        <begin position="212"/>
        <end position="236"/>
    </location>
</feature>
<dbReference type="AlphaFoldDB" id="A0A073IHN2"/>
<gene>
    <name evidence="4" type="ORF">DSW25_12455</name>
</gene>
<dbReference type="RefSeq" id="WP_025058549.1">
    <property type="nucleotide sequence ID" value="NZ_JAMC01000004.1"/>
</dbReference>
<dbReference type="Proteomes" id="UP000027734">
    <property type="component" value="Unassembled WGS sequence"/>
</dbReference>
<feature type="transmembrane region" description="Helical" evidence="1">
    <location>
        <begin position="74"/>
        <end position="99"/>
    </location>
</feature>
<feature type="domain" description="MHYT" evidence="2">
    <location>
        <begin position="8"/>
        <end position="195"/>
    </location>
</feature>
<evidence type="ECO:0000313" key="4">
    <source>
        <dbReference type="EMBL" id="KEJ89035.1"/>
    </source>
</evidence>
<dbReference type="InterPro" id="IPR007492">
    <property type="entry name" value="LytTR_DNA-bd_dom"/>
</dbReference>
<feature type="transmembrane region" description="Helical" evidence="1">
    <location>
        <begin position="138"/>
        <end position="162"/>
    </location>
</feature>
<reference evidence="4 5" key="1">
    <citation type="submission" date="2014-01" db="EMBL/GenBank/DDBJ databases">
        <title>Sulfitobacter donghicola JCM 14565 Genome Sequencing.</title>
        <authorList>
            <person name="Lai Q."/>
            <person name="Hong Z."/>
        </authorList>
    </citation>
    <scope>NUCLEOTIDE SEQUENCE [LARGE SCALE GENOMIC DNA]</scope>
    <source>
        <strain evidence="4 5">JCM 14565</strain>
    </source>
</reference>
<dbReference type="Pfam" id="PF03707">
    <property type="entry name" value="MHYT"/>
    <property type="match status" value="2"/>
</dbReference>
<feature type="transmembrane region" description="Helical" evidence="1">
    <location>
        <begin position="12"/>
        <end position="32"/>
    </location>
</feature>
<dbReference type="Pfam" id="PF04397">
    <property type="entry name" value="LytTR"/>
    <property type="match status" value="1"/>
</dbReference>
<evidence type="ECO:0000259" key="2">
    <source>
        <dbReference type="PROSITE" id="PS50924"/>
    </source>
</evidence>
<dbReference type="GO" id="GO:0003677">
    <property type="term" value="F:DNA binding"/>
    <property type="evidence" value="ECO:0007669"/>
    <property type="project" value="InterPro"/>
</dbReference>
<dbReference type="Gene3D" id="2.40.50.1020">
    <property type="entry name" value="LytTr DNA-binding domain"/>
    <property type="match status" value="1"/>
</dbReference>
<organism evidence="4 5">
    <name type="scientific">Sulfitobacter donghicola DSW-25 = KCTC 12864 = JCM 14565</name>
    <dbReference type="NCBI Taxonomy" id="1300350"/>
    <lineage>
        <taxon>Bacteria</taxon>
        <taxon>Pseudomonadati</taxon>
        <taxon>Pseudomonadota</taxon>
        <taxon>Alphaproteobacteria</taxon>
        <taxon>Rhodobacterales</taxon>
        <taxon>Roseobacteraceae</taxon>
        <taxon>Sulfitobacter</taxon>
    </lineage>
</organism>
<dbReference type="GO" id="GO:0016020">
    <property type="term" value="C:membrane"/>
    <property type="evidence" value="ECO:0007669"/>
    <property type="project" value="UniProtKB-UniRule"/>
</dbReference>
<dbReference type="eggNOG" id="COG3279">
    <property type="taxonomic scope" value="Bacteria"/>
</dbReference>
<dbReference type="PIRSF" id="PIRSF036615">
    <property type="entry name" value="MHYT_LytTR"/>
    <property type="match status" value="1"/>
</dbReference>
<dbReference type="eggNOG" id="COG3300">
    <property type="taxonomic scope" value="Bacteria"/>
</dbReference>
<dbReference type="InterPro" id="IPR012073">
    <property type="entry name" value="LytTR_MHYT"/>
</dbReference>
<feature type="transmembrane region" description="Helical" evidence="1">
    <location>
        <begin position="44"/>
        <end position="68"/>
    </location>
</feature>
<feature type="domain" description="HTH LytTR-type" evidence="3">
    <location>
        <begin position="282"/>
        <end position="387"/>
    </location>
</feature>
<dbReference type="STRING" id="1300350.Z948_1111"/>
<dbReference type="InterPro" id="IPR005330">
    <property type="entry name" value="MHYT_dom"/>
</dbReference>
<keyword evidence="1" id="KW-0812">Transmembrane</keyword>
<sequence>MEFLDVNHNAALVIASIVVAIIAGFTGLTLSKDLSKQSVLRRKVSIAMSAIALGGGIWSMHFVAMLGIQMPVLFYYDAAITLASALLAILIVGTALLLLHFRERTPFTLSAAGALVGCGILAMHYIGMAGLQLCRAVYTPLGILLAVVSAVGLCIAAFWIAYGQRTNRNILLGTLCFGVAVSAVHFAAMAGTNFVAVPTLQQFGPVMSNETLAMGVILSSFVIFGAFLWMGVTFLAPTAVKATQPPFGGAALVSQAEPAPASGPVPQASQIISNLPPTTIRIPCDQNGVTKLIPPEEVAFVQAEGHYTNVFTKDGKYFCGWSISEAMTRLEATGFIRTHRSYLVNPTQVNNFERLKDTGLCRFAAQHLPPVPVSRSHLTGVRDVLGL</sequence>
<proteinExistence type="predicted"/>
<comment type="caution">
    <text evidence="4">The sequence shown here is derived from an EMBL/GenBank/DDBJ whole genome shotgun (WGS) entry which is preliminary data.</text>
</comment>
<dbReference type="OrthoDB" id="9781059at2"/>
<dbReference type="PANTHER" id="PTHR35152:SF1">
    <property type="entry name" value="DOMAIN SIGNALLING PROTEIN, PUTATIVE (AFU_ORTHOLOGUE AFUA_5G11310)-RELATED"/>
    <property type="match status" value="1"/>
</dbReference>
<evidence type="ECO:0000313" key="5">
    <source>
        <dbReference type="Proteomes" id="UP000027734"/>
    </source>
</evidence>
<keyword evidence="1" id="KW-1133">Transmembrane helix</keyword>
<dbReference type="PROSITE" id="PS50924">
    <property type="entry name" value="MHYT"/>
    <property type="match status" value="1"/>
</dbReference>
<accession>A0A073IHN2</accession>
<evidence type="ECO:0000256" key="1">
    <source>
        <dbReference type="PROSITE-ProRule" id="PRU00244"/>
    </source>
</evidence>
<dbReference type="SMART" id="SM00850">
    <property type="entry name" value="LytTR"/>
    <property type="match status" value="1"/>
</dbReference>
<keyword evidence="5" id="KW-1185">Reference proteome</keyword>
<dbReference type="EMBL" id="JAMC01000004">
    <property type="protein sequence ID" value="KEJ89035.1"/>
    <property type="molecule type" value="Genomic_DNA"/>
</dbReference>
<feature type="transmembrane region" description="Helical" evidence="1">
    <location>
        <begin position="106"/>
        <end position="126"/>
    </location>
</feature>